<dbReference type="PROSITE" id="PS50002">
    <property type="entry name" value="SH3"/>
    <property type="match status" value="1"/>
</dbReference>
<dbReference type="FunFam" id="2.30.30.40:FF:000072">
    <property type="entry name" value="Unconventional Myosin IB"/>
    <property type="match status" value="1"/>
</dbReference>
<keyword evidence="2 4" id="KW-0728">SH3 domain</keyword>
<dbReference type="GeneID" id="14888997"/>
<keyword evidence="3" id="KW-0963">Cytoplasm</keyword>
<evidence type="ECO:0000256" key="1">
    <source>
        <dbReference type="ARBA" id="ARBA00004496"/>
    </source>
</evidence>
<sequence>MQPDTTTSLSRSIFSLKNEIGINQRILDPDYENMKQNLLNTSKEFTTILKNVEHLPQTIVELFTCHLSILSSLKNCVQMSKNSEESTNQIASTTEVFQNLQISAGRYKNKILNELMTPLKTYNQQFIELLNRCKVAEKRKEDFDFASEKLSEISKKGKQSKMLQAQQNYSDAKDKYEWLKLELIEDATKLIQDCEVVTLPVVRNLLIGFNDVVNSIKTSWEKVPEMIDKLPTEGFWLNYVIKAYGDSMEKEANVDRKRLDLISKQQIQYQQNPRRQQFYQPYPPIPQAQMYQYSPYQSQRSNVLQTQQVQQMQQPQQAQYNQYQTNQYNSYNPYMANQQQQMYVQQNVSTQQQQLPQKTYEIPPGQVNPYIQPSYVNQKEEAKKDVKEVKETPKANTCKALYDYDAQDENELSIKEGDVINIIKKDESSGWWTGELHAKTGLFPSNYVTLM</sequence>
<organism evidence="7 8">
    <name type="scientific">Entamoeba invadens IP1</name>
    <dbReference type="NCBI Taxonomy" id="370355"/>
    <lineage>
        <taxon>Eukaryota</taxon>
        <taxon>Amoebozoa</taxon>
        <taxon>Evosea</taxon>
        <taxon>Archamoebae</taxon>
        <taxon>Mastigamoebida</taxon>
        <taxon>Entamoebidae</taxon>
        <taxon>Entamoeba</taxon>
    </lineage>
</organism>
<dbReference type="PANTHER" id="PTHR47174">
    <property type="entry name" value="BRIDGING INTEGRATOR 3"/>
    <property type="match status" value="1"/>
</dbReference>
<dbReference type="AlphaFoldDB" id="A0A0A1U6Q5"/>
<evidence type="ECO:0000313" key="8">
    <source>
        <dbReference type="Proteomes" id="UP000014680"/>
    </source>
</evidence>
<gene>
    <name evidence="7" type="ORF">EIN_403140</name>
</gene>
<accession>A0A0A1U6Q5</accession>
<keyword evidence="5" id="KW-0175">Coiled coil</keyword>
<dbReference type="SUPFAM" id="SSF50044">
    <property type="entry name" value="SH3-domain"/>
    <property type="match status" value="1"/>
</dbReference>
<reference evidence="7 8" key="1">
    <citation type="submission" date="2012-10" db="EMBL/GenBank/DDBJ databases">
        <authorList>
            <person name="Zafar N."/>
            <person name="Inman J."/>
            <person name="Hall N."/>
            <person name="Lorenzi H."/>
            <person name="Caler E."/>
        </authorList>
    </citation>
    <scope>NUCLEOTIDE SEQUENCE [LARGE SCALE GENOMIC DNA]</scope>
    <source>
        <strain evidence="7 8">IP1</strain>
    </source>
</reference>
<proteinExistence type="predicted"/>
<dbReference type="GO" id="GO:0051666">
    <property type="term" value="P:actin cortical patch localization"/>
    <property type="evidence" value="ECO:0007669"/>
    <property type="project" value="InterPro"/>
</dbReference>
<dbReference type="InterPro" id="IPR036028">
    <property type="entry name" value="SH3-like_dom_sf"/>
</dbReference>
<dbReference type="GO" id="GO:0015629">
    <property type="term" value="C:actin cytoskeleton"/>
    <property type="evidence" value="ECO:0007669"/>
    <property type="project" value="TreeGrafter"/>
</dbReference>
<evidence type="ECO:0000256" key="4">
    <source>
        <dbReference type="PROSITE-ProRule" id="PRU00192"/>
    </source>
</evidence>
<dbReference type="OrthoDB" id="21498at2759"/>
<dbReference type="KEGG" id="eiv:EIN_403140"/>
<dbReference type="GO" id="GO:0006897">
    <property type="term" value="P:endocytosis"/>
    <property type="evidence" value="ECO:0007669"/>
    <property type="project" value="InterPro"/>
</dbReference>
<dbReference type="SUPFAM" id="SSF103657">
    <property type="entry name" value="BAR/IMD domain-like"/>
    <property type="match status" value="1"/>
</dbReference>
<dbReference type="Proteomes" id="UP000014680">
    <property type="component" value="Unassembled WGS sequence"/>
</dbReference>
<dbReference type="InterPro" id="IPR046982">
    <property type="entry name" value="BIN3/RVS161-like"/>
</dbReference>
<dbReference type="InterPro" id="IPR027267">
    <property type="entry name" value="AH/BAR_dom_sf"/>
</dbReference>
<evidence type="ECO:0000313" key="7">
    <source>
        <dbReference type="EMBL" id="ELP90000.1"/>
    </source>
</evidence>
<evidence type="ECO:0000256" key="5">
    <source>
        <dbReference type="SAM" id="Coils"/>
    </source>
</evidence>
<dbReference type="Gene3D" id="2.30.30.40">
    <property type="entry name" value="SH3 Domains"/>
    <property type="match status" value="1"/>
</dbReference>
<comment type="subcellular location">
    <subcellularLocation>
        <location evidence="1">Cytoplasm</location>
    </subcellularLocation>
</comment>
<evidence type="ECO:0000259" key="6">
    <source>
        <dbReference type="PROSITE" id="PS50002"/>
    </source>
</evidence>
<dbReference type="Pfam" id="PF00018">
    <property type="entry name" value="SH3_1"/>
    <property type="match status" value="1"/>
</dbReference>
<evidence type="ECO:0000256" key="2">
    <source>
        <dbReference type="ARBA" id="ARBA00022443"/>
    </source>
</evidence>
<dbReference type="InterPro" id="IPR001452">
    <property type="entry name" value="SH3_domain"/>
</dbReference>
<dbReference type="VEuPathDB" id="AmoebaDB:EIN_403140"/>
<protein>
    <recommendedName>
        <fullName evidence="6">SH3 domain-containing protein</fullName>
    </recommendedName>
</protein>
<evidence type="ECO:0000256" key="3">
    <source>
        <dbReference type="ARBA" id="ARBA00022490"/>
    </source>
</evidence>
<dbReference type="PANTHER" id="PTHR47174:SF3">
    <property type="entry name" value="BRIDGING INTEGRATOR 3"/>
    <property type="match status" value="1"/>
</dbReference>
<dbReference type="SMART" id="SM00326">
    <property type="entry name" value="SH3"/>
    <property type="match status" value="1"/>
</dbReference>
<dbReference type="RefSeq" id="XP_004256771.1">
    <property type="nucleotide sequence ID" value="XM_004256723.1"/>
</dbReference>
<name>A0A0A1U6Q5_ENTIV</name>
<dbReference type="Gene3D" id="1.20.1270.60">
    <property type="entry name" value="Arfaptin homology (AH) domain/BAR domain"/>
    <property type="match status" value="1"/>
</dbReference>
<dbReference type="GO" id="GO:0005737">
    <property type="term" value="C:cytoplasm"/>
    <property type="evidence" value="ECO:0007669"/>
    <property type="project" value="UniProtKB-SubCell"/>
</dbReference>
<dbReference type="CDD" id="cd07307">
    <property type="entry name" value="BAR"/>
    <property type="match status" value="1"/>
</dbReference>
<keyword evidence="8" id="KW-1185">Reference proteome</keyword>
<feature type="domain" description="SH3" evidence="6">
    <location>
        <begin position="393"/>
        <end position="451"/>
    </location>
</feature>
<dbReference type="EMBL" id="KB206537">
    <property type="protein sequence ID" value="ELP90000.1"/>
    <property type="molecule type" value="Genomic_DNA"/>
</dbReference>
<feature type="coiled-coil region" evidence="5">
    <location>
        <begin position="119"/>
        <end position="182"/>
    </location>
</feature>
<dbReference type="PRINTS" id="PR00452">
    <property type="entry name" value="SH3DOMAIN"/>
</dbReference>
<dbReference type="GO" id="GO:0008092">
    <property type="term" value="F:cytoskeletal protein binding"/>
    <property type="evidence" value="ECO:0007669"/>
    <property type="project" value="UniProtKB-ARBA"/>
</dbReference>